<dbReference type="RefSeq" id="WP_353476723.1">
    <property type="nucleotide sequence ID" value="NZ_CP123390.1"/>
</dbReference>
<dbReference type="AlphaFoldDB" id="A0AAU8ATM6"/>
<geneLocation type="plasmid" evidence="1">
    <name>unnamed5</name>
</geneLocation>
<name>A0AAU8ATM6_9RHOB</name>
<protein>
    <submittedName>
        <fullName evidence="1">Uncharacterized protein</fullName>
    </submittedName>
</protein>
<keyword evidence="1" id="KW-0614">Plasmid</keyword>
<sequence>MAGKREKPEDIVTKLRHIAKQITLLGDTVGFLIQFRFGRTKSIIRCRVAYCRCTANGSNVRPADLHPPKILQDGRMAGLVKLHCGDRPGTERQVMGCAGCFPHRWVILHWDHPRQRRSSHVCEEDRKH</sequence>
<reference evidence="1" key="1">
    <citation type="submission" date="2023-02" db="EMBL/GenBank/DDBJ databases">
        <title>Description and genomic characterization of Salipiger bruguierae sp. nov., isolated from the sediment of mangrove plant Bruguiera sexangula.</title>
        <authorList>
            <person name="Long M."/>
        </authorList>
    </citation>
    <scope>NUCLEOTIDE SEQUENCE</scope>
    <source>
        <strain evidence="1">H15</strain>
        <plasmid evidence="1">unnamed5</plasmid>
    </source>
</reference>
<evidence type="ECO:0000313" key="1">
    <source>
        <dbReference type="EMBL" id="XCC97843.1"/>
    </source>
</evidence>
<accession>A0AAU8ATM6</accession>
<organism evidence="1">
    <name type="scientific">Alloyangia sp. H15</name>
    <dbReference type="NCBI Taxonomy" id="3029062"/>
    <lineage>
        <taxon>Bacteria</taxon>
        <taxon>Pseudomonadati</taxon>
        <taxon>Pseudomonadota</taxon>
        <taxon>Alphaproteobacteria</taxon>
        <taxon>Rhodobacterales</taxon>
        <taxon>Roseobacteraceae</taxon>
        <taxon>Alloyangia</taxon>
    </lineage>
</organism>
<dbReference type="EMBL" id="CP123390">
    <property type="protein sequence ID" value="XCC97843.1"/>
    <property type="molecule type" value="Genomic_DNA"/>
</dbReference>
<proteinExistence type="predicted"/>
<gene>
    <name evidence="1" type="ORF">PVT71_28885</name>
</gene>